<keyword evidence="2" id="KW-0732">Signal</keyword>
<feature type="signal peptide" evidence="2">
    <location>
        <begin position="1"/>
        <end position="24"/>
    </location>
</feature>
<accession>M0QRK4</accession>
<name>M0QRK4_DESRO</name>
<dbReference type="EMBL" id="GAEE01000024">
    <property type="protein sequence ID" value="JAA65099.1"/>
    <property type="molecule type" value="mRNA"/>
</dbReference>
<dbReference type="InterPro" id="IPR036880">
    <property type="entry name" value="Kunitz_BPTI_sf"/>
</dbReference>
<evidence type="ECO:0000259" key="3">
    <source>
        <dbReference type="PROSITE" id="PS50279"/>
    </source>
</evidence>
<keyword evidence="1" id="KW-1015">Disulfide bond</keyword>
<protein>
    <submittedName>
        <fullName evidence="4">Kunitz-Dr5</fullName>
    </submittedName>
</protein>
<dbReference type="Pfam" id="PF00014">
    <property type="entry name" value="Kunitz_BPTI"/>
    <property type="match status" value="1"/>
</dbReference>
<feature type="chain" id="PRO_5004005134" evidence="2">
    <location>
        <begin position="25"/>
        <end position="124"/>
    </location>
</feature>
<dbReference type="PROSITE" id="PS00280">
    <property type="entry name" value="BPTI_KUNITZ_1"/>
    <property type="match status" value="1"/>
</dbReference>
<proteinExistence type="evidence at transcript level"/>
<dbReference type="InterPro" id="IPR002223">
    <property type="entry name" value="Kunitz_BPTI"/>
</dbReference>
<reference evidence="4" key="1">
    <citation type="submission" date="2012-09" db="EMBL/GenBank/DDBJ databases">
        <title>Molecular phylogeny and evolution of the proteins encoded by the common vampire bat (Desmodus rotundus) submaxillary glands.</title>
        <authorList>
            <person name="Fry B.G."/>
        </authorList>
    </citation>
    <scope>NUCLEOTIDE SEQUENCE</scope>
    <source>
        <tissue evidence="4">Submaxillary gland anterior lobe</tissue>
    </source>
</reference>
<evidence type="ECO:0000256" key="1">
    <source>
        <dbReference type="ARBA" id="ARBA00023157"/>
    </source>
</evidence>
<dbReference type="PANTHER" id="PTHR10083">
    <property type="entry name" value="KUNITZ-TYPE PROTEASE INHIBITOR-RELATED"/>
    <property type="match status" value="1"/>
</dbReference>
<dbReference type="AlphaFoldDB" id="M0QRK4"/>
<evidence type="ECO:0000313" key="4">
    <source>
        <dbReference type="EMBL" id="JAA65099.1"/>
    </source>
</evidence>
<dbReference type="PRINTS" id="PR00759">
    <property type="entry name" value="BASICPTASE"/>
</dbReference>
<dbReference type="SUPFAM" id="SSF57362">
    <property type="entry name" value="BPTI-like"/>
    <property type="match status" value="1"/>
</dbReference>
<dbReference type="Gene3D" id="4.10.410.10">
    <property type="entry name" value="Pancreatic trypsin inhibitor Kunitz domain"/>
    <property type="match status" value="1"/>
</dbReference>
<dbReference type="PROSITE" id="PS50279">
    <property type="entry name" value="BPTI_KUNITZ_2"/>
    <property type="match status" value="1"/>
</dbReference>
<sequence length="124" mass="13640">MKIKPIFGVSVCLLLTYASLPLNAENHECSNTLVRGTSTQPVTVSDVPVTPTPPTRPTTLVYEGPSWCQTPADRGLCKVNITRFYYNSVTRKCLPFNYSGCGGNENNFTSKKACRKACKKGFIK</sequence>
<dbReference type="SMART" id="SM00131">
    <property type="entry name" value="KU"/>
    <property type="match status" value="1"/>
</dbReference>
<dbReference type="GO" id="GO:0005615">
    <property type="term" value="C:extracellular space"/>
    <property type="evidence" value="ECO:0007669"/>
    <property type="project" value="TreeGrafter"/>
</dbReference>
<dbReference type="PANTHER" id="PTHR10083:SF374">
    <property type="entry name" value="BPTI_KUNITZ INHIBITOR DOMAIN-CONTAINING PROTEIN"/>
    <property type="match status" value="1"/>
</dbReference>
<evidence type="ECO:0000256" key="2">
    <source>
        <dbReference type="SAM" id="SignalP"/>
    </source>
</evidence>
<dbReference type="InterPro" id="IPR050098">
    <property type="entry name" value="TFPI/VKTCI-like"/>
</dbReference>
<feature type="domain" description="BPTI/Kunitz inhibitor" evidence="3">
    <location>
        <begin position="68"/>
        <end position="118"/>
    </location>
</feature>
<organism evidence="4">
    <name type="scientific">Desmodus rotundus</name>
    <name type="common">Vampire bat</name>
    <dbReference type="NCBI Taxonomy" id="9430"/>
    <lineage>
        <taxon>Eukaryota</taxon>
        <taxon>Metazoa</taxon>
        <taxon>Chordata</taxon>
        <taxon>Craniata</taxon>
        <taxon>Vertebrata</taxon>
        <taxon>Euteleostomi</taxon>
        <taxon>Mammalia</taxon>
        <taxon>Eutheria</taxon>
        <taxon>Laurasiatheria</taxon>
        <taxon>Chiroptera</taxon>
        <taxon>Yangochiroptera</taxon>
        <taxon>Phyllostomidae</taxon>
        <taxon>Desmodontinae</taxon>
        <taxon>Desmodus</taxon>
    </lineage>
</organism>
<dbReference type="InterPro" id="IPR020901">
    <property type="entry name" value="Prtase_inh_Kunz-CS"/>
</dbReference>
<dbReference type="GO" id="GO:0004867">
    <property type="term" value="F:serine-type endopeptidase inhibitor activity"/>
    <property type="evidence" value="ECO:0007669"/>
    <property type="project" value="InterPro"/>
</dbReference>